<dbReference type="Proteomes" id="UP001187415">
    <property type="component" value="Unassembled WGS sequence"/>
</dbReference>
<accession>A0AA88ST15</accession>
<organism evidence="2 3">
    <name type="scientific">Channa striata</name>
    <name type="common">Snakehead murrel</name>
    <name type="synonym">Ophicephalus striatus</name>
    <dbReference type="NCBI Taxonomy" id="64152"/>
    <lineage>
        <taxon>Eukaryota</taxon>
        <taxon>Metazoa</taxon>
        <taxon>Chordata</taxon>
        <taxon>Craniata</taxon>
        <taxon>Vertebrata</taxon>
        <taxon>Euteleostomi</taxon>
        <taxon>Actinopterygii</taxon>
        <taxon>Neopterygii</taxon>
        <taxon>Teleostei</taxon>
        <taxon>Neoteleostei</taxon>
        <taxon>Acanthomorphata</taxon>
        <taxon>Anabantaria</taxon>
        <taxon>Anabantiformes</taxon>
        <taxon>Channoidei</taxon>
        <taxon>Channidae</taxon>
        <taxon>Channa</taxon>
    </lineage>
</organism>
<evidence type="ECO:0000313" key="2">
    <source>
        <dbReference type="EMBL" id="KAK2844363.1"/>
    </source>
</evidence>
<feature type="region of interest" description="Disordered" evidence="1">
    <location>
        <begin position="74"/>
        <end position="93"/>
    </location>
</feature>
<dbReference type="EMBL" id="JAUPFM010000008">
    <property type="protein sequence ID" value="KAK2844363.1"/>
    <property type="molecule type" value="Genomic_DNA"/>
</dbReference>
<sequence length="107" mass="11539">MCTQNTKDVLERMVHSSDFHNLCPSSPPKTIPLGLEVSSTAAPSNCCSQHETCQPMTVPWPLFSRSSKRDSLHSSNPAFHLASPSPSLSRGTLTLADSPEIGFISLT</sequence>
<evidence type="ECO:0000256" key="1">
    <source>
        <dbReference type="SAM" id="MobiDB-lite"/>
    </source>
</evidence>
<proteinExistence type="predicted"/>
<name>A0AA88ST15_CHASR</name>
<comment type="caution">
    <text evidence="2">The sequence shown here is derived from an EMBL/GenBank/DDBJ whole genome shotgun (WGS) entry which is preliminary data.</text>
</comment>
<reference evidence="2" key="1">
    <citation type="submission" date="2023-07" db="EMBL/GenBank/DDBJ databases">
        <title>Chromosome-level Genome Assembly of Striped Snakehead (Channa striata).</title>
        <authorList>
            <person name="Liu H."/>
        </authorList>
    </citation>
    <scope>NUCLEOTIDE SEQUENCE</scope>
    <source>
        <strain evidence="2">Gz</strain>
        <tissue evidence="2">Muscle</tissue>
    </source>
</reference>
<gene>
    <name evidence="2" type="ORF">Q5P01_011022</name>
</gene>
<evidence type="ECO:0000313" key="3">
    <source>
        <dbReference type="Proteomes" id="UP001187415"/>
    </source>
</evidence>
<dbReference type="AlphaFoldDB" id="A0AA88ST15"/>
<protein>
    <submittedName>
        <fullName evidence="2">Uncharacterized protein</fullName>
    </submittedName>
</protein>
<keyword evidence="3" id="KW-1185">Reference proteome</keyword>